<feature type="transmembrane region" description="Helical" evidence="7">
    <location>
        <begin position="161"/>
        <end position="183"/>
    </location>
</feature>
<organism evidence="9 10">
    <name type="scientific">Collibacillus ludicampi</name>
    <dbReference type="NCBI Taxonomy" id="2771369"/>
    <lineage>
        <taxon>Bacteria</taxon>
        <taxon>Bacillati</taxon>
        <taxon>Bacillota</taxon>
        <taxon>Bacilli</taxon>
        <taxon>Bacillales</taxon>
        <taxon>Alicyclobacillaceae</taxon>
        <taxon>Collibacillus</taxon>
    </lineage>
</organism>
<protein>
    <submittedName>
        <fullName evidence="9">MFS transporter</fullName>
    </submittedName>
</protein>
<gene>
    <name evidence="9" type="ORF">DNHGIG_12630</name>
</gene>
<feature type="transmembrane region" description="Helical" evidence="7">
    <location>
        <begin position="348"/>
        <end position="368"/>
    </location>
</feature>
<dbReference type="InterPro" id="IPR011701">
    <property type="entry name" value="MFS"/>
</dbReference>
<keyword evidence="10" id="KW-1185">Reference proteome</keyword>
<feature type="transmembrane region" description="Helical" evidence="7">
    <location>
        <begin position="134"/>
        <end position="155"/>
    </location>
</feature>
<name>A0AAV4LDD1_9BACL</name>
<dbReference type="Pfam" id="PF07690">
    <property type="entry name" value="MFS_1"/>
    <property type="match status" value="1"/>
</dbReference>
<evidence type="ECO:0000256" key="2">
    <source>
        <dbReference type="ARBA" id="ARBA00022448"/>
    </source>
</evidence>
<proteinExistence type="predicted"/>
<evidence type="ECO:0000256" key="6">
    <source>
        <dbReference type="ARBA" id="ARBA00023136"/>
    </source>
</evidence>
<dbReference type="SUPFAM" id="SSF103473">
    <property type="entry name" value="MFS general substrate transporter"/>
    <property type="match status" value="1"/>
</dbReference>
<accession>A0AAV4LDD1</accession>
<evidence type="ECO:0000256" key="7">
    <source>
        <dbReference type="SAM" id="Phobius"/>
    </source>
</evidence>
<feature type="transmembrane region" description="Helical" evidence="7">
    <location>
        <begin position="99"/>
        <end position="122"/>
    </location>
</feature>
<feature type="transmembrane region" description="Helical" evidence="7">
    <location>
        <begin position="42"/>
        <end position="63"/>
    </location>
</feature>
<feature type="transmembrane region" description="Helical" evidence="7">
    <location>
        <begin position="306"/>
        <end position="328"/>
    </location>
</feature>
<comment type="caution">
    <text evidence="9">The sequence shown here is derived from an EMBL/GenBank/DDBJ whole genome shotgun (WGS) entry which is preliminary data.</text>
</comment>
<feature type="domain" description="Major facilitator superfamily (MFS) profile" evidence="8">
    <location>
        <begin position="5"/>
        <end position="394"/>
    </location>
</feature>
<feature type="transmembrane region" description="Helical" evidence="7">
    <location>
        <begin position="75"/>
        <end position="93"/>
    </location>
</feature>
<feature type="transmembrane region" description="Helical" evidence="7">
    <location>
        <begin position="213"/>
        <end position="231"/>
    </location>
</feature>
<feature type="transmembrane region" description="Helical" evidence="7">
    <location>
        <begin position="374"/>
        <end position="390"/>
    </location>
</feature>
<dbReference type="RefSeq" id="WP_282198891.1">
    <property type="nucleotide sequence ID" value="NZ_BOQE01000001.1"/>
</dbReference>
<dbReference type="GO" id="GO:0005886">
    <property type="term" value="C:plasma membrane"/>
    <property type="evidence" value="ECO:0007669"/>
    <property type="project" value="UniProtKB-SubCell"/>
</dbReference>
<dbReference type="Proteomes" id="UP001057291">
    <property type="component" value="Unassembled WGS sequence"/>
</dbReference>
<dbReference type="AlphaFoldDB" id="A0AAV4LDD1"/>
<comment type="subcellular location">
    <subcellularLocation>
        <location evidence="1">Cell membrane</location>
        <topology evidence="1">Multi-pass membrane protein</topology>
    </subcellularLocation>
</comment>
<dbReference type="PANTHER" id="PTHR43414">
    <property type="entry name" value="MULTIDRUG RESISTANCE PROTEIN MDTG"/>
    <property type="match status" value="1"/>
</dbReference>
<dbReference type="PROSITE" id="PS50850">
    <property type="entry name" value="MFS"/>
    <property type="match status" value="1"/>
</dbReference>
<evidence type="ECO:0000313" key="9">
    <source>
        <dbReference type="EMBL" id="GIM45714.1"/>
    </source>
</evidence>
<keyword evidence="5 7" id="KW-1133">Transmembrane helix</keyword>
<evidence type="ECO:0000313" key="10">
    <source>
        <dbReference type="Proteomes" id="UP001057291"/>
    </source>
</evidence>
<keyword evidence="3" id="KW-1003">Cell membrane</keyword>
<keyword evidence="4 7" id="KW-0812">Transmembrane</keyword>
<dbReference type="GO" id="GO:0022857">
    <property type="term" value="F:transmembrane transporter activity"/>
    <property type="evidence" value="ECO:0007669"/>
    <property type="project" value="InterPro"/>
</dbReference>
<reference evidence="9" key="1">
    <citation type="journal article" date="2023" name="Int. J. Syst. Evol. Microbiol.">
        <title>Collibacillus ludicampi gen. nov., sp. nov., a new soil bacterium of the family Alicyclobacillaceae.</title>
        <authorList>
            <person name="Jojima T."/>
            <person name="Ioku Y."/>
            <person name="Fukuta Y."/>
            <person name="Shirasaka N."/>
            <person name="Matsumura Y."/>
            <person name="Mori M."/>
        </authorList>
    </citation>
    <scope>NUCLEOTIDE SEQUENCE</scope>
    <source>
        <strain evidence="9">TP075</strain>
    </source>
</reference>
<evidence type="ECO:0000256" key="1">
    <source>
        <dbReference type="ARBA" id="ARBA00004651"/>
    </source>
</evidence>
<evidence type="ECO:0000256" key="4">
    <source>
        <dbReference type="ARBA" id="ARBA00022692"/>
    </source>
</evidence>
<dbReference type="PANTHER" id="PTHR43414:SF6">
    <property type="entry name" value="MULTIDRUG RESISTANCE PROTEIN MDTG"/>
    <property type="match status" value="1"/>
</dbReference>
<evidence type="ECO:0000256" key="3">
    <source>
        <dbReference type="ARBA" id="ARBA00022475"/>
    </source>
</evidence>
<feature type="transmembrane region" description="Helical" evidence="7">
    <location>
        <begin position="282"/>
        <end position="300"/>
    </location>
</feature>
<sequence length="406" mass="45139">MPNREFVVLCTVSFLLRLGLNIPLAFFPYFVRHLGVSRTSDVILWSGALMTASYLTASLMSPYWGKWIDRFGSRLLITTTSLGMGIIVLMMSVCTSPFMLLLLRLMVGILMGGHIVIVTLVARNSPPEQVARSMSRLEAIGLLGAITGPIFGGLLERSVSYGTFFLMTSIPFFIVAIISHTWIVEFACVKKDDAPASPTLKGREMRTIFQSEMFWVCVSTMAIAQFAVLSVEPNLPHLLRYLHIHTRSPELVGFLFALPSAGTFLFLYLIGPFLNRWKLVKVLQTAIFGMVLAYVSQMFVSNLTELLLIRLVLGLCIATTLPVVNSLLKLSFPPELHGHVFGYNQRAYFLGMVSGGLLGSWLITLAGINRMLEMTAGFIAICSFYLLMAFRRMAVPLREEAKAPMK</sequence>
<feature type="transmembrane region" description="Helical" evidence="7">
    <location>
        <begin position="7"/>
        <end position="30"/>
    </location>
</feature>
<keyword evidence="2" id="KW-0813">Transport</keyword>
<feature type="transmembrane region" description="Helical" evidence="7">
    <location>
        <begin position="251"/>
        <end position="270"/>
    </location>
</feature>
<dbReference type="InterPro" id="IPR036259">
    <property type="entry name" value="MFS_trans_sf"/>
</dbReference>
<dbReference type="Gene3D" id="1.20.1250.20">
    <property type="entry name" value="MFS general substrate transporter like domains"/>
    <property type="match status" value="2"/>
</dbReference>
<dbReference type="EMBL" id="BOQE01000001">
    <property type="protein sequence ID" value="GIM45714.1"/>
    <property type="molecule type" value="Genomic_DNA"/>
</dbReference>
<evidence type="ECO:0000259" key="8">
    <source>
        <dbReference type="PROSITE" id="PS50850"/>
    </source>
</evidence>
<evidence type="ECO:0000256" key="5">
    <source>
        <dbReference type="ARBA" id="ARBA00022989"/>
    </source>
</evidence>
<dbReference type="InterPro" id="IPR020846">
    <property type="entry name" value="MFS_dom"/>
</dbReference>
<keyword evidence="6 7" id="KW-0472">Membrane</keyword>